<evidence type="ECO:0000313" key="1">
    <source>
        <dbReference type="EMBL" id="TWT64235.1"/>
    </source>
</evidence>
<evidence type="ECO:0000313" key="2">
    <source>
        <dbReference type="Proteomes" id="UP000316095"/>
    </source>
</evidence>
<accession>A0A5C5XQ90</accession>
<protein>
    <submittedName>
        <fullName evidence="1">Uncharacterized protein</fullName>
    </submittedName>
</protein>
<dbReference type="AlphaFoldDB" id="A0A5C5XQ90"/>
<dbReference type="EMBL" id="SJPG01000001">
    <property type="protein sequence ID" value="TWT64235.1"/>
    <property type="molecule type" value="Genomic_DNA"/>
</dbReference>
<dbReference type="RefSeq" id="WP_146505961.1">
    <property type="nucleotide sequence ID" value="NZ_SJPG01000001.1"/>
</dbReference>
<sequence length="255" mass="27797">MGIALLKENVEWNRESPSYSQDYIVTADGSTPAADVAWSALRSFVGGWYLGSFSLPARNAATGLWAMSGSFSHEFENTRGGIILTINYGVPDVETQEQEEKENGSSSLQLGDLSVSTGVDAISLEEGSYEFTEGTRSGEKLEGITPSKKVVQSSVSISKHMTTLPDLTDYVGKVNSEELTIPSYPAIEAGRVLMASPSISKTFTTDASDRYKITFNFDVLHDHTHNQFWDGEAWSAVDPPPFEEIDLSEAFVEGD</sequence>
<comment type="caution">
    <text evidence="1">The sequence shown here is derived from an EMBL/GenBank/DDBJ whole genome shotgun (WGS) entry which is preliminary data.</text>
</comment>
<reference evidence="1 2" key="1">
    <citation type="submission" date="2019-02" db="EMBL/GenBank/DDBJ databases">
        <title>Deep-cultivation of Planctomycetes and their phenomic and genomic characterization uncovers novel biology.</title>
        <authorList>
            <person name="Wiegand S."/>
            <person name="Jogler M."/>
            <person name="Boedeker C."/>
            <person name="Pinto D."/>
            <person name="Vollmers J."/>
            <person name="Rivas-Marin E."/>
            <person name="Kohn T."/>
            <person name="Peeters S.H."/>
            <person name="Heuer A."/>
            <person name="Rast P."/>
            <person name="Oberbeckmann S."/>
            <person name="Bunk B."/>
            <person name="Jeske O."/>
            <person name="Meyerdierks A."/>
            <person name="Storesund J.E."/>
            <person name="Kallscheuer N."/>
            <person name="Luecker S."/>
            <person name="Lage O.M."/>
            <person name="Pohl T."/>
            <person name="Merkel B.J."/>
            <person name="Hornburger P."/>
            <person name="Mueller R.-W."/>
            <person name="Bruemmer F."/>
            <person name="Labrenz M."/>
            <person name="Spormann A.M."/>
            <person name="Op Den Camp H."/>
            <person name="Overmann J."/>
            <person name="Amann R."/>
            <person name="Jetten M.S.M."/>
            <person name="Mascher T."/>
            <person name="Medema M.H."/>
            <person name="Devos D.P."/>
            <person name="Kaster A.-K."/>
            <person name="Ovreas L."/>
            <person name="Rohde M."/>
            <person name="Galperin M.Y."/>
            <person name="Jogler C."/>
        </authorList>
    </citation>
    <scope>NUCLEOTIDE SEQUENCE [LARGE SCALE GENOMIC DNA]</scope>
    <source>
        <strain evidence="1 2">Pan54</strain>
    </source>
</reference>
<dbReference type="Proteomes" id="UP000316095">
    <property type="component" value="Unassembled WGS sequence"/>
</dbReference>
<keyword evidence="2" id="KW-1185">Reference proteome</keyword>
<proteinExistence type="predicted"/>
<organism evidence="1 2">
    <name type="scientific">Rubinisphaera italica</name>
    <dbReference type="NCBI Taxonomy" id="2527969"/>
    <lineage>
        <taxon>Bacteria</taxon>
        <taxon>Pseudomonadati</taxon>
        <taxon>Planctomycetota</taxon>
        <taxon>Planctomycetia</taxon>
        <taxon>Planctomycetales</taxon>
        <taxon>Planctomycetaceae</taxon>
        <taxon>Rubinisphaera</taxon>
    </lineage>
</organism>
<name>A0A5C5XQ90_9PLAN</name>
<gene>
    <name evidence="1" type="ORF">Pan54_49960</name>
</gene>
<dbReference type="OrthoDB" id="9874688at2"/>